<evidence type="ECO:0000313" key="2">
    <source>
        <dbReference type="Proteomes" id="UP000675881"/>
    </source>
</evidence>
<gene>
    <name evidence="1" type="ORF">LSAA_6338</name>
</gene>
<evidence type="ECO:0000313" key="1">
    <source>
        <dbReference type="EMBL" id="CAF2870418.1"/>
    </source>
</evidence>
<dbReference type="Proteomes" id="UP000675881">
    <property type="component" value="Chromosome 2"/>
</dbReference>
<keyword evidence="2" id="KW-1185">Reference proteome</keyword>
<dbReference type="EMBL" id="HG994581">
    <property type="protein sequence ID" value="CAF2870418.1"/>
    <property type="molecule type" value="Genomic_DNA"/>
</dbReference>
<accession>A0A7R8CMY3</accession>
<protein>
    <submittedName>
        <fullName evidence="1">(salmon louse) hypothetical protein</fullName>
    </submittedName>
</protein>
<name>A0A7R8CMY3_LEPSM</name>
<proteinExistence type="predicted"/>
<organism evidence="1 2">
    <name type="scientific">Lepeophtheirus salmonis</name>
    <name type="common">Salmon louse</name>
    <name type="synonym">Caligus salmonis</name>
    <dbReference type="NCBI Taxonomy" id="72036"/>
    <lineage>
        <taxon>Eukaryota</taxon>
        <taxon>Metazoa</taxon>
        <taxon>Ecdysozoa</taxon>
        <taxon>Arthropoda</taxon>
        <taxon>Crustacea</taxon>
        <taxon>Multicrustacea</taxon>
        <taxon>Hexanauplia</taxon>
        <taxon>Copepoda</taxon>
        <taxon>Siphonostomatoida</taxon>
        <taxon>Caligidae</taxon>
        <taxon>Lepeophtheirus</taxon>
    </lineage>
</organism>
<sequence>MPLVTKEIFAGTYADRFNCQVIDSSLSDRPIRDISPFGEVAHDGCGQVFNGYYDVGQELYSQLSAVSTTSGFLSGPCSHINKLQLTLKRSPEEQLRTLTPTLLPNQRDFFYKRRCLM</sequence>
<dbReference type="AlphaFoldDB" id="A0A7R8CMY3"/>
<reference evidence="1" key="1">
    <citation type="submission" date="2021-02" db="EMBL/GenBank/DDBJ databases">
        <authorList>
            <person name="Bekaert M."/>
        </authorList>
    </citation>
    <scope>NUCLEOTIDE SEQUENCE</scope>
    <source>
        <strain evidence="1">IoA-00</strain>
    </source>
</reference>